<gene>
    <name evidence="1" type="ORF">PECAL_5P27180</name>
</gene>
<proteinExistence type="predicted"/>
<evidence type="ECO:0000313" key="2">
    <source>
        <dbReference type="Proteomes" id="UP000789595"/>
    </source>
</evidence>
<keyword evidence="2" id="KW-1185">Reference proteome</keyword>
<protein>
    <submittedName>
        <fullName evidence="1">Uncharacterized protein</fullName>
    </submittedName>
</protein>
<dbReference type="Proteomes" id="UP000789595">
    <property type="component" value="Unassembled WGS sequence"/>
</dbReference>
<feature type="non-terminal residue" evidence="1">
    <location>
        <position position="185"/>
    </location>
</feature>
<feature type="non-terminal residue" evidence="1">
    <location>
        <position position="1"/>
    </location>
</feature>
<comment type="caution">
    <text evidence="1">The sequence shown here is derived from an EMBL/GenBank/DDBJ whole genome shotgun (WGS) entry which is preliminary data.</text>
</comment>
<evidence type="ECO:0000313" key="1">
    <source>
        <dbReference type="EMBL" id="CAH0378198.1"/>
    </source>
</evidence>
<name>A0A8J2SZL1_9STRA</name>
<reference evidence="1" key="1">
    <citation type="submission" date="2021-11" db="EMBL/GenBank/DDBJ databases">
        <authorList>
            <consortium name="Genoscope - CEA"/>
            <person name="William W."/>
        </authorList>
    </citation>
    <scope>NUCLEOTIDE SEQUENCE</scope>
</reference>
<organism evidence="1 2">
    <name type="scientific">Pelagomonas calceolata</name>
    <dbReference type="NCBI Taxonomy" id="35677"/>
    <lineage>
        <taxon>Eukaryota</taxon>
        <taxon>Sar</taxon>
        <taxon>Stramenopiles</taxon>
        <taxon>Ochrophyta</taxon>
        <taxon>Pelagophyceae</taxon>
        <taxon>Pelagomonadales</taxon>
        <taxon>Pelagomonadaceae</taxon>
        <taxon>Pelagomonas</taxon>
    </lineage>
</organism>
<dbReference type="EMBL" id="CAKKNE010000005">
    <property type="protein sequence ID" value="CAH0378198.1"/>
    <property type="molecule type" value="Genomic_DNA"/>
</dbReference>
<sequence>LCRHHYHLPSQLELPRETRCARRGRGSQRLGRRRVFARELGVQRLARLGKGVRPGRRATAIVVRRREAGRRLGGRSDVRGIRITFHGNPVVARRVGVAPRRRRSLSALGRVHALEAPRGGGACSHPKAAPTNVPGVFAVHACRDGVYVRELCEIAYCDSLVRAVRWDERLIGLAACKTLAPKPKS</sequence>
<accession>A0A8J2SZL1</accession>
<dbReference type="AlphaFoldDB" id="A0A8J2SZL1"/>